<keyword evidence="1" id="KW-0472">Membrane</keyword>
<protein>
    <recommendedName>
        <fullName evidence="4">DUF998 domain-containing protein</fullName>
    </recommendedName>
</protein>
<feature type="transmembrane region" description="Helical" evidence="1">
    <location>
        <begin position="139"/>
        <end position="157"/>
    </location>
</feature>
<keyword evidence="3" id="KW-1185">Reference proteome</keyword>
<feature type="transmembrane region" description="Helical" evidence="1">
    <location>
        <begin position="111"/>
        <end position="132"/>
    </location>
</feature>
<reference evidence="2 3" key="1">
    <citation type="journal article" date="2020" name="Harmful Algae">
        <title>Molecular and morphological characterization of a novel dihydroanatoxin-a producing Microcoleus species (cyanobacteria) from the Russian River, California, USA.</title>
        <authorList>
            <person name="Conklin K.Y."/>
            <person name="Stancheva R."/>
            <person name="Otten T.G."/>
            <person name="Fadness R."/>
            <person name="Boyer G.L."/>
            <person name="Read B."/>
            <person name="Zhang X."/>
            <person name="Sheath R.G."/>
        </authorList>
    </citation>
    <scope>NUCLEOTIDE SEQUENCE [LARGE SCALE GENOMIC DNA]</scope>
    <source>
        <strain evidence="2 3">PTRS2</strain>
    </source>
</reference>
<evidence type="ECO:0000313" key="3">
    <source>
        <dbReference type="Proteomes" id="UP001384579"/>
    </source>
</evidence>
<accession>A0ABU8YT07</accession>
<evidence type="ECO:0000256" key="1">
    <source>
        <dbReference type="SAM" id="Phobius"/>
    </source>
</evidence>
<name>A0ABU8YT07_9CYAN</name>
<keyword evidence="1" id="KW-1133">Transmembrane helix</keyword>
<feature type="transmembrane region" description="Helical" evidence="1">
    <location>
        <begin position="84"/>
        <end position="105"/>
    </location>
</feature>
<feature type="transmembrane region" description="Helical" evidence="1">
    <location>
        <begin position="7"/>
        <end position="29"/>
    </location>
</feature>
<sequence length="212" mass="23746">MVNYRTVFLFNSLTLLLVGLVTLCLSLFGYSVKGLFFPPCLATYPGAGFLFLMFQMLFYFSVMICVFSFGLLRITQPNRPENQFILGSALVTGFFLFNEVFRTHVHLGRAGFPKVTIVLIYAVAAAAYGLTFRRKIKSTPYFLLVSGVGLLLLAFFAEAWPLKDEVISSLVEGIPKLLSGVNIALYFWFVCQGLILRSLKFYNKTLNPAAPE</sequence>
<evidence type="ECO:0000313" key="2">
    <source>
        <dbReference type="EMBL" id="MEK0187328.1"/>
    </source>
</evidence>
<gene>
    <name evidence="2" type="ORF">WMG39_21095</name>
</gene>
<evidence type="ECO:0008006" key="4">
    <source>
        <dbReference type="Google" id="ProtNLM"/>
    </source>
</evidence>
<proteinExistence type="predicted"/>
<organism evidence="2 3">
    <name type="scientific">Microcoleus anatoxicus PTRS2</name>
    <dbReference type="NCBI Taxonomy" id="2705321"/>
    <lineage>
        <taxon>Bacteria</taxon>
        <taxon>Bacillati</taxon>
        <taxon>Cyanobacteriota</taxon>
        <taxon>Cyanophyceae</taxon>
        <taxon>Oscillatoriophycideae</taxon>
        <taxon>Oscillatoriales</taxon>
        <taxon>Microcoleaceae</taxon>
        <taxon>Microcoleus</taxon>
        <taxon>Microcoleus anatoxicus</taxon>
    </lineage>
</organism>
<feature type="transmembrane region" description="Helical" evidence="1">
    <location>
        <begin position="49"/>
        <end position="72"/>
    </location>
</feature>
<feature type="transmembrane region" description="Helical" evidence="1">
    <location>
        <begin position="177"/>
        <end position="196"/>
    </location>
</feature>
<dbReference type="RefSeq" id="WP_340518321.1">
    <property type="nucleotide sequence ID" value="NZ_JBBLXS010000340.1"/>
</dbReference>
<dbReference type="Proteomes" id="UP001384579">
    <property type="component" value="Unassembled WGS sequence"/>
</dbReference>
<dbReference type="EMBL" id="JBBLXS010000340">
    <property type="protein sequence ID" value="MEK0187328.1"/>
    <property type="molecule type" value="Genomic_DNA"/>
</dbReference>
<comment type="caution">
    <text evidence="2">The sequence shown here is derived from an EMBL/GenBank/DDBJ whole genome shotgun (WGS) entry which is preliminary data.</text>
</comment>
<keyword evidence="1" id="KW-0812">Transmembrane</keyword>